<feature type="coiled-coil region" evidence="1">
    <location>
        <begin position="247"/>
        <end position="299"/>
    </location>
</feature>
<feature type="compositionally biased region" description="Polar residues" evidence="2">
    <location>
        <begin position="479"/>
        <end position="497"/>
    </location>
</feature>
<evidence type="ECO:0000313" key="3">
    <source>
        <dbReference type="EMBL" id="EFZ09094.1"/>
    </source>
</evidence>
<feature type="compositionally biased region" description="Basic and acidic residues" evidence="2">
    <location>
        <begin position="123"/>
        <end position="153"/>
    </location>
</feature>
<feature type="compositionally biased region" description="Basic and acidic residues" evidence="2">
    <location>
        <begin position="43"/>
        <end position="55"/>
    </location>
</feature>
<feature type="region of interest" description="Disordered" evidence="2">
    <location>
        <begin position="450"/>
        <end position="499"/>
    </location>
</feature>
<name>E9JDK9_SOLIN</name>
<evidence type="ECO:0000256" key="1">
    <source>
        <dbReference type="SAM" id="Coils"/>
    </source>
</evidence>
<gene>
    <name evidence="3" type="ORF">SINV_05177</name>
</gene>
<protein>
    <submittedName>
        <fullName evidence="3">Uncharacterized protein</fullName>
    </submittedName>
</protein>
<accession>E9JDK9</accession>
<dbReference type="EMBL" id="GL771874">
    <property type="protein sequence ID" value="EFZ09094.1"/>
    <property type="molecule type" value="Genomic_DNA"/>
</dbReference>
<feature type="region of interest" description="Disordered" evidence="2">
    <location>
        <begin position="386"/>
        <end position="426"/>
    </location>
</feature>
<reference evidence="3" key="1">
    <citation type="journal article" date="2011" name="Proc. Natl. Acad. Sci. U.S.A.">
        <title>The genome of the fire ant Solenopsis invicta.</title>
        <authorList>
            <person name="Wurm Y."/>
            <person name="Wang J."/>
            <person name="Riba-Grognuz O."/>
            <person name="Corona M."/>
            <person name="Nygaard S."/>
            <person name="Hunt B.G."/>
            <person name="Ingram K.K."/>
            <person name="Falquet L."/>
            <person name="Nipitwattanaphon M."/>
            <person name="Gotzek D."/>
            <person name="Dijkstra M.B."/>
            <person name="Oettler J."/>
            <person name="Comtesse F."/>
            <person name="Shih C.J."/>
            <person name="Wu W.J."/>
            <person name="Yang C.C."/>
            <person name="Thomas J."/>
            <person name="Beaudoing E."/>
            <person name="Pradervand S."/>
            <person name="Flegel V."/>
            <person name="Cook E.D."/>
            <person name="Fabbretti R."/>
            <person name="Stockinger H."/>
            <person name="Long L."/>
            <person name="Farmerie W.G."/>
            <person name="Oakey J."/>
            <person name="Boomsma J.J."/>
            <person name="Pamilo P."/>
            <person name="Yi S.V."/>
            <person name="Heinze J."/>
            <person name="Goodisman M.A."/>
            <person name="Farinelli L."/>
            <person name="Harshman K."/>
            <person name="Hulo N."/>
            <person name="Cerutti L."/>
            <person name="Xenarios I."/>
            <person name="Shoemaker D."/>
            <person name="Keller L."/>
        </authorList>
    </citation>
    <scope>NUCLEOTIDE SEQUENCE [LARGE SCALE GENOMIC DNA]</scope>
</reference>
<keyword evidence="1" id="KW-0175">Coiled coil</keyword>
<feature type="region of interest" description="Disordered" evidence="2">
    <location>
        <begin position="308"/>
        <end position="359"/>
    </location>
</feature>
<feature type="region of interest" description="Disordered" evidence="2">
    <location>
        <begin position="1"/>
        <end position="167"/>
    </location>
</feature>
<dbReference type="AlphaFoldDB" id="E9JDK9"/>
<dbReference type="HOGENOM" id="CLU_533547_0_0_1"/>
<feature type="compositionally biased region" description="Polar residues" evidence="2">
    <location>
        <begin position="13"/>
        <end position="41"/>
    </location>
</feature>
<organism>
    <name type="scientific">Solenopsis invicta</name>
    <name type="common">Red imported fire ant</name>
    <name type="synonym">Solenopsis wagneri</name>
    <dbReference type="NCBI Taxonomy" id="13686"/>
    <lineage>
        <taxon>Eukaryota</taxon>
        <taxon>Metazoa</taxon>
        <taxon>Ecdysozoa</taxon>
        <taxon>Arthropoda</taxon>
        <taxon>Hexapoda</taxon>
        <taxon>Insecta</taxon>
        <taxon>Pterygota</taxon>
        <taxon>Neoptera</taxon>
        <taxon>Endopterygota</taxon>
        <taxon>Hymenoptera</taxon>
        <taxon>Apocrita</taxon>
        <taxon>Aculeata</taxon>
        <taxon>Formicoidea</taxon>
        <taxon>Formicidae</taxon>
        <taxon>Myrmicinae</taxon>
        <taxon>Solenopsis</taxon>
    </lineage>
</organism>
<feature type="non-terminal residue" evidence="3">
    <location>
        <position position="511"/>
    </location>
</feature>
<sequence length="511" mass="56125">MNSQNNKNEEENAPSQGTSNEGTALGSQSNLANANTMTMASSKIKEERNLPRRDSSTSIRITSDDEEEEITSNRGRKRTTRACRAANAAKLFILSTSESEQEPEKEEKDKKEKRKRGRPALDPSHEGKFTAEAFRKKADLEAARKLEEDHRAISDPGTQPSSAPYNKANRRAENLTERYRNEPINAVAAIVTQGLSAIAKSLERSTNIQGPIRRDLWDAYAKITAVTGSLLDRNGAQEVARTQGVAEQRLRDTQAEWEREKAKLEHQLTLSRAKNARLKVKAQAKIKELKEQMASHDGTTAHPIEDTKEKMSCSETDDPVTATEESPAVPDIDMDLPGEQQMTEFPPLGKPKGRKGKEKGKPIVLTDEILKTPIYRPMLAGVQRQLNPLSTAPDRTVREIPPPLTKKTQSTVSGGENRGPATEASMEDRIQSILAKVLPAVLREMGLPYIKPGAPTSGPTSQKRCNGPPSDAGLAPDPSTRNEQTPSQNARPNSSVKMTDAIFRVFEGADA</sequence>
<evidence type="ECO:0000256" key="2">
    <source>
        <dbReference type="SAM" id="MobiDB-lite"/>
    </source>
</evidence>
<proteinExistence type="predicted"/>